<feature type="compositionally biased region" description="Basic and acidic residues" evidence="5">
    <location>
        <begin position="248"/>
        <end position="262"/>
    </location>
</feature>
<evidence type="ECO:0000256" key="3">
    <source>
        <dbReference type="ARBA" id="ARBA00023163"/>
    </source>
</evidence>
<dbReference type="OrthoDB" id="118550at2759"/>
<dbReference type="Gene3D" id="1.10.10.10">
    <property type="entry name" value="Winged helix-like DNA-binding domain superfamily/Winged helix DNA-binding domain"/>
    <property type="match status" value="1"/>
</dbReference>
<dbReference type="InterPro" id="IPR001005">
    <property type="entry name" value="SANT/Myb"/>
</dbReference>
<feature type="compositionally biased region" description="Polar residues" evidence="5">
    <location>
        <begin position="304"/>
        <end position="321"/>
    </location>
</feature>
<dbReference type="PROSITE" id="PS50934">
    <property type="entry name" value="SWIRM"/>
    <property type="match status" value="1"/>
</dbReference>
<feature type="compositionally biased region" description="Acidic residues" evidence="5">
    <location>
        <begin position="238"/>
        <end position="247"/>
    </location>
</feature>
<dbReference type="SMART" id="SM00717">
    <property type="entry name" value="SANT"/>
    <property type="match status" value="1"/>
</dbReference>
<dbReference type="Gene3D" id="3.40.140.10">
    <property type="entry name" value="Cytidine Deaminase, domain 2"/>
    <property type="match status" value="1"/>
</dbReference>
<keyword evidence="3" id="KW-0804">Transcription</keyword>
<dbReference type="Proteomes" id="UP000077315">
    <property type="component" value="Unassembled WGS sequence"/>
</dbReference>
<dbReference type="CDD" id="cd08067">
    <property type="entry name" value="MPN_2A_DUB"/>
    <property type="match status" value="1"/>
</dbReference>
<feature type="domain" description="MPN" evidence="7">
    <location>
        <begin position="580"/>
        <end position="717"/>
    </location>
</feature>
<feature type="region of interest" description="Disordered" evidence="5">
    <location>
        <begin position="202"/>
        <end position="419"/>
    </location>
</feature>
<name>A0A163EPL5_PHYB8</name>
<feature type="compositionally biased region" description="Acidic residues" evidence="5">
    <location>
        <begin position="9"/>
        <end position="22"/>
    </location>
</feature>
<dbReference type="InterPro" id="IPR036388">
    <property type="entry name" value="WH-like_DNA-bd_sf"/>
</dbReference>
<dbReference type="STRING" id="763407.A0A163EPL5"/>
<dbReference type="Pfam" id="PF01398">
    <property type="entry name" value="JAB"/>
    <property type="match status" value="1"/>
</dbReference>
<sequence>MEDNKEILEVDVDVDIDMDTDPESTTQEKSLEMIAETQPSKSSSTPSKDRESKSWSLDSYELHDVDDKSRALIEQMLAEEQYYYGDDTISTLPTSQSNQRKKKGDLKGKKIAKKQKSDMDFQLTDDSDFGGSSLQQKKLSKKGEGSLSSISLPSHKTRWTSEEDDSLNEALTKYGYGNWRVISEFVKTRNPLQCKNHARHWLLSDKLDKSHMPNKESEDMKKKDMENKQAPKNIESSMDMDEDISVEDEFKTNAENELQKDLDENDILIEEPKDEQMADKDTPLDKTKAQDIEIDTPVTDDISKTQQIQPLIPADTNSLDNPTADIKFQKPSKSPEDIHDKDSASPEPSLKENRTESPKSIPKDTLPKKSISTDNTENAKNTDKVDKADNANNTDSRFDRHYISEEEKTNNPEWFNNKQSKTPDRYLRIRNHMLDCWKSCKPRYLTKTSARKGLQNCGDVNAIGRVHSYLESVGAINVDCITNAPRPPKRVARETFEDDETFFNAAELVVGYEGVDPKELEGRVIEHGHDRQTDNAARPKRVIKRPQQYYGGDDFGRGYDPFRLVPVDYYGDDDPAPFTVEIDSDVLLIMDFHSHLAHTEIIGLLGGNFVNNNGAKILKVESVFPCRSTSTGIQCEMDPASEMMAREAFSEKGYTVVGWYHSHPTFEPHPSIRDIENQTSYQTLFRDEKTGDEPFIGVIVTPYDPENVSDHSQVQYLHISNRWNETRSFRLPFACRRMVQQSEQVSPEVMANFERLVDEFKDYEHKIDMSLPFGHQTRLDKLLDSLRANMFLNAEQETEFLEKVRNLMVNTFNQKKPALETAKLDVPTKEVTEPVSQPVETLDRQ</sequence>
<organism evidence="11 12">
    <name type="scientific">Phycomyces blakesleeanus (strain ATCC 8743b / DSM 1359 / FGSC 10004 / NBRC 33097 / NRRL 1555)</name>
    <dbReference type="NCBI Taxonomy" id="763407"/>
    <lineage>
        <taxon>Eukaryota</taxon>
        <taxon>Fungi</taxon>
        <taxon>Fungi incertae sedis</taxon>
        <taxon>Mucoromycota</taxon>
        <taxon>Mucoromycotina</taxon>
        <taxon>Mucoromycetes</taxon>
        <taxon>Mucorales</taxon>
        <taxon>Phycomycetaceae</taxon>
        <taxon>Phycomyces</taxon>
    </lineage>
</organism>
<feature type="region of interest" description="Disordered" evidence="5">
    <location>
        <begin position="1"/>
        <end position="60"/>
    </location>
</feature>
<feature type="domain" description="SANT" evidence="9">
    <location>
        <begin position="154"/>
        <end position="206"/>
    </location>
</feature>
<dbReference type="FunFam" id="1.10.10.10:FF:000020">
    <property type="entry name" value="SWI/SNF complex subunit SMARCC2 isoform c"/>
    <property type="match status" value="1"/>
</dbReference>
<feature type="compositionally biased region" description="Basic and acidic residues" evidence="5">
    <location>
        <begin position="202"/>
        <end position="229"/>
    </location>
</feature>
<dbReference type="RefSeq" id="XP_018298700.1">
    <property type="nucleotide sequence ID" value="XM_018438028.1"/>
</dbReference>
<dbReference type="GO" id="GO:0005634">
    <property type="term" value="C:nucleus"/>
    <property type="evidence" value="ECO:0007669"/>
    <property type="project" value="UniProtKB-ARBA"/>
</dbReference>
<feature type="compositionally biased region" description="Basic and acidic residues" evidence="5">
    <location>
        <begin position="270"/>
        <end position="291"/>
    </location>
</feature>
<dbReference type="PROSITE" id="PS50090">
    <property type="entry name" value="MYB_LIKE"/>
    <property type="match status" value="1"/>
</dbReference>
<dbReference type="InterPro" id="IPR037518">
    <property type="entry name" value="MPN"/>
</dbReference>
<accession>A0A163EPL5</accession>
<evidence type="ECO:0000259" key="6">
    <source>
        <dbReference type="PROSITE" id="PS50090"/>
    </source>
</evidence>
<feature type="domain" description="Myb-like" evidence="6">
    <location>
        <begin position="156"/>
        <end position="202"/>
    </location>
</feature>
<evidence type="ECO:0000256" key="1">
    <source>
        <dbReference type="ARBA" id="ARBA00023015"/>
    </source>
</evidence>
<feature type="compositionally biased region" description="Basic and acidic residues" evidence="5">
    <location>
        <begin position="380"/>
        <end position="389"/>
    </location>
</feature>
<dbReference type="InterPro" id="IPR000555">
    <property type="entry name" value="JAMM/MPN+_dom"/>
</dbReference>
<dbReference type="InterPro" id="IPR050242">
    <property type="entry name" value="JAMM_MPN+_peptidase_M67A"/>
</dbReference>
<evidence type="ECO:0000259" key="10">
    <source>
        <dbReference type="PROSITE" id="PS51294"/>
    </source>
</evidence>
<evidence type="ECO:0000313" key="12">
    <source>
        <dbReference type="Proteomes" id="UP000077315"/>
    </source>
</evidence>
<dbReference type="PROSITE" id="PS51294">
    <property type="entry name" value="HTH_MYB"/>
    <property type="match status" value="1"/>
</dbReference>
<dbReference type="GeneID" id="28998934"/>
<dbReference type="PANTHER" id="PTHR10410">
    <property type="entry name" value="EUKARYOTIC TRANSLATION INITIATION FACTOR 3 -RELATED"/>
    <property type="match status" value="1"/>
</dbReference>
<feature type="compositionally biased region" description="Basic and acidic residues" evidence="5">
    <location>
        <begin position="396"/>
        <end position="410"/>
    </location>
</feature>
<proteinExistence type="predicted"/>
<dbReference type="SMART" id="SM00232">
    <property type="entry name" value="JAB_MPN"/>
    <property type="match status" value="1"/>
</dbReference>
<keyword evidence="2 11" id="KW-0238">DNA-binding</keyword>
<feature type="domain" description="SWIRM" evidence="8">
    <location>
        <begin position="389"/>
        <end position="487"/>
    </location>
</feature>
<reference evidence="12" key="1">
    <citation type="submission" date="2015-06" db="EMBL/GenBank/DDBJ databases">
        <title>Expansion of signal transduction pathways in fungi by whole-genome duplication.</title>
        <authorList>
            <consortium name="DOE Joint Genome Institute"/>
            <person name="Corrochano L.M."/>
            <person name="Kuo A."/>
            <person name="Marcet-Houben M."/>
            <person name="Polaino S."/>
            <person name="Salamov A."/>
            <person name="Villalobos J.M."/>
            <person name="Alvarez M.I."/>
            <person name="Avalos J."/>
            <person name="Benito E.P."/>
            <person name="Benoit I."/>
            <person name="Burger G."/>
            <person name="Camino L.P."/>
            <person name="Canovas D."/>
            <person name="Cerda-Olmedo E."/>
            <person name="Cheng J.-F."/>
            <person name="Dominguez A."/>
            <person name="Elias M."/>
            <person name="Eslava A.P."/>
            <person name="Glaser F."/>
            <person name="Grimwood J."/>
            <person name="Gutierrez G."/>
            <person name="Heitman J."/>
            <person name="Henrissat B."/>
            <person name="Iturriaga E.A."/>
            <person name="Lang B.F."/>
            <person name="Lavin J.L."/>
            <person name="Lee S."/>
            <person name="Li W."/>
            <person name="Lindquist E."/>
            <person name="Lopez-Garcia S."/>
            <person name="Luque E.M."/>
            <person name="Marcos A.T."/>
            <person name="Martin J."/>
            <person name="McCluskey K."/>
            <person name="Medina H.R."/>
            <person name="Miralles-Duran A."/>
            <person name="Miyazaki A."/>
            <person name="Munoz-Torres E."/>
            <person name="Oguiza J.A."/>
            <person name="Ohm R."/>
            <person name="Olmedo M."/>
            <person name="Orejas M."/>
            <person name="Ortiz-Castellanos L."/>
            <person name="Pisabarro A.G."/>
            <person name="Rodriguez-Romero J."/>
            <person name="Ruiz-Herrera J."/>
            <person name="Ruiz-Vazquez R."/>
            <person name="Sanz C."/>
            <person name="Schackwitz W."/>
            <person name="Schmutz J."/>
            <person name="Shahriari M."/>
            <person name="Shelest E."/>
            <person name="Silva-Franco F."/>
            <person name="Soanes D."/>
            <person name="Syed K."/>
            <person name="Tagua V.G."/>
            <person name="Talbot N.J."/>
            <person name="Thon M."/>
            <person name="De vries R.P."/>
            <person name="Wiebenga A."/>
            <person name="Yadav J.S."/>
            <person name="Braun E.L."/>
            <person name="Baker S."/>
            <person name="Garre V."/>
            <person name="Horwitz B."/>
            <person name="Torres-Martinez S."/>
            <person name="Idnurm A."/>
            <person name="Herrera-Estrella A."/>
            <person name="Gabaldon T."/>
            <person name="Grigoriev I.V."/>
        </authorList>
    </citation>
    <scope>NUCLEOTIDE SEQUENCE [LARGE SCALE GENOMIC DNA]</scope>
    <source>
        <strain evidence="12">NRRL 1555(-)</strain>
    </source>
</reference>
<keyword evidence="1" id="KW-0805">Transcription regulation</keyword>
<dbReference type="AlphaFoldDB" id="A0A163EPL5"/>
<dbReference type="GO" id="GO:0008237">
    <property type="term" value="F:metallopeptidase activity"/>
    <property type="evidence" value="ECO:0007669"/>
    <property type="project" value="InterPro"/>
</dbReference>
<keyword evidence="12" id="KW-1185">Reference proteome</keyword>
<dbReference type="InterPro" id="IPR017930">
    <property type="entry name" value="Myb_dom"/>
</dbReference>
<evidence type="ECO:0000256" key="4">
    <source>
        <dbReference type="ARBA" id="ARBA00023242"/>
    </source>
</evidence>
<dbReference type="SUPFAM" id="SSF102712">
    <property type="entry name" value="JAB1/MPN domain"/>
    <property type="match status" value="1"/>
</dbReference>
<dbReference type="SUPFAM" id="SSF46689">
    <property type="entry name" value="Homeodomain-like"/>
    <property type="match status" value="2"/>
</dbReference>
<dbReference type="InterPro" id="IPR007526">
    <property type="entry name" value="SWIRM"/>
</dbReference>
<feature type="domain" description="HTH myb-type" evidence="10">
    <location>
        <begin position="156"/>
        <end position="206"/>
    </location>
</feature>
<evidence type="ECO:0000259" key="7">
    <source>
        <dbReference type="PROSITE" id="PS50249"/>
    </source>
</evidence>
<dbReference type="GO" id="GO:0010468">
    <property type="term" value="P:regulation of gene expression"/>
    <property type="evidence" value="ECO:0007669"/>
    <property type="project" value="UniProtKB-ARBA"/>
</dbReference>
<feature type="region of interest" description="Disordered" evidence="5">
    <location>
        <begin position="88"/>
        <end position="164"/>
    </location>
</feature>
<dbReference type="EMBL" id="KV440971">
    <property type="protein sequence ID" value="OAD80660.1"/>
    <property type="molecule type" value="Genomic_DNA"/>
</dbReference>
<dbReference type="Gene3D" id="1.10.10.60">
    <property type="entry name" value="Homeodomain-like"/>
    <property type="match status" value="1"/>
</dbReference>
<feature type="compositionally biased region" description="Polar residues" evidence="5">
    <location>
        <begin position="88"/>
        <end position="98"/>
    </location>
</feature>
<protein>
    <submittedName>
        <fullName evidence="11">Homeodomain-like DNA binding domain-containing transcription factor</fullName>
    </submittedName>
</protein>
<gene>
    <name evidence="11" type="ORF">PHYBLDRAFT_178696</name>
</gene>
<dbReference type="InParanoid" id="A0A163EPL5"/>
<dbReference type="CDD" id="cd00167">
    <property type="entry name" value="SANT"/>
    <property type="match status" value="1"/>
</dbReference>
<dbReference type="VEuPathDB" id="FungiDB:PHYBLDRAFT_178696"/>
<feature type="compositionally biased region" description="Basic and acidic residues" evidence="5">
    <location>
        <begin position="333"/>
        <end position="367"/>
    </location>
</feature>
<evidence type="ECO:0000259" key="9">
    <source>
        <dbReference type="PROSITE" id="PS51293"/>
    </source>
</evidence>
<dbReference type="Pfam" id="PF00249">
    <property type="entry name" value="Myb_DNA-binding"/>
    <property type="match status" value="1"/>
</dbReference>
<keyword evidence="11" id="KW-0371">Homeobox</keyword>
<evidence type="ECO:0000259" key="8">
    <source>
        <dbReference type="PROSITE" id="PS50934"/>
    </source>
</evidence>
<feature type="compositionally biased region" description="Basic residues" evidence="5">
    <location>
        <begin position="99"/>
        <end position="114"/>
    </location>
</feature>
<evidence type="ECO:0000313" key="11">
    <source>
        <dbReference type="EMBL" id="OAD80660.1"/>
    </source>
</evidence>
<dbReference type="InterPro" id="IPR009057">
    <property type="entry name" value="Homeodomain-like_sf"/>
</dbReference>
<dbReference type="PROSITE" id="PS50249">
    <property type="entry name" value="MPN"/>
    <property type="match status" value="1"/>
</dbReference>
<dbReference type="GO" id="GO:0003677">
    <property type="term" value="F:DNA binding"/>
    <property type="evidence" value="ECO:0007669"/>
    <property type="project" value="UniProtKB-KW"/>
</dbReference>
<evidence type="ECO:0000256" key="2">
    <source>
        <dbReference type="ARBA" id="ARBA00023125"/>
    </source>
</evidence>
<keyword evidence="4" id="KW-0539">Nucleus</keyword>
<dbReference type="InterPro" id="IPR017884">
    <property type="entry name" value="SANT_dom"/>
</dbReference>
<evidence type="ECO:0000256" key="5">
    <source>
        <dbReference type="SAM" id="MobiDB-lite"/>
    </source>
</evidence>
<dbReference type="Pfam" id="PF04433">
    <property type="entry name" value="SWIRM"/>
    <property type="match status" value="1"/>
</dbReference>
<feature type="compositionally biased region" description="Polar residues" evidence="5">
    <location>
        <begin position="370"/>
        <end position="379"/>
    </location>
</feature>
<dbReference type="PROSITE" id="PS51293">
    <property type="entry name" value="SANT"/>
    <property type="match status" value="1"/>
</dbReference>